<dbReference type="InterPro" id="IPR029069">
    <property type="entry name" value="HotDog_dom_sf"/>
</dbReference>
<dbReference type="EMBL" id="BMMS01000001">
    <property type="protein sequence ID" value="GGO79919.1"/>
    <property type="molecule type" value="Genomic_DNA"/>
</dbReference>
<feature type="domain" description="ApeI dehydratase-like" evidence="2">
    <location>
        <begin position="46"/>
        <end position="129"/>
    </location>
</feature>
<evidence type="ECO:0000256" key="1">
    <source>
        <dbReference type="SAM" id="MobiDB-lite"/>
    </source>
</evidence>
<keyword evidence="4" id="KW-1185">Reference proteome</keyword>
<dbReference type="RefSeq" id="WP_189129378.1">
    <property type="nucleotide sequence ID" value="NZ_BMMS01000001.1"/>
</dbReference>
<evidence type="ECO:0000259" key="2">
    <source>
        <dbReference type="Pfam" id="PF22818"/>
    </source>
</evidence>
<dbReference type="AlphaFoldDB" id="A0A918DS47"/>
<dbReference type="Proteomes" id="UP000641932">
    <property type="component" value="Unassembled WGS sequence"/>
</dbReference>
<dbReference type="Pfam" id="PF22818">
    <property type="entry name" value="ApeI-like"/>
    <property type="match status" value="1"/>
</dbReference>
<evidence type="ECO:0000313" key="3">
    <source>
        <dbReference type="EMBL" id="GGO79919.1"/>
    </source>
</evidence>
<dbReference type="InterPro" id="IPR054545">
    <property type="entry name" value="ApeI-like"/>
</dbReference>
<accession>A0A918DS47</accession>
<sequence>MTSASSASGAALAAPGTDPAGGTAAPPPRRRAAPHNPVDSASVLSSTEVVARKAVRADDAYLEGHYPDMTVYPGVFLIESVHEAVIHFVRQVRGEGVVPEPAVLESVRFTTALRPGDVLDVHCECRPGEGDTLLVTALCTSGGARAAQMKIQFRLVADTAETGDPCTTTRPSAA</sequence>
<organism evidence="3 4">
    <name type="scientific">Wenjunlia tyrosinilytica</name>
    <dbReference type="NCBI Taxonomy" id="1544741"/>
    <lineage>
        <taxon>Bacteria</taxon>
        <taxon>Bacillati</taxon>
        <taxon>Actinomycetota</taxon>
        <taxon>Actinomycetes</taxon>
        <taxon>Kitasatosporales</taxon>
        <taxon>Streptomycetaceae</taxon>
        <taxon>Wenjunlia</taxon>
    </lineage>
</organism>
<reference evidence="3" key="1">
    <citation type="journal article" date="2014" name="Int. J. Syst. Evol. Microbiol.">
        <title>Complete genome sequence of Corynebacterium casei LMG S-19264T (=DSM 44701T), isolated from a smear-ripened cheese.</title>
        <authorList>
            <consortium name="US DOE Joint Genome Institute (JGI-PGF)"/>
            <person name="Walter F."/>
            <person name="Albersmeier A."/>
            <person name="Kalinowski J."/>
            <person name="Ruckert C."/>
        </authorList>
    </citation>
    <scope>NUCLEOTIDE SEQUENCE</scope>
    <source>
        <strain evidence="3">CGMCC 4.7201</strain>
    </source>
</reference>
<proteinExistence type="predicted"/>
<gene>
    <name evidence="3" type="ORF">GCM10012280_00560</name>
</gene>
<reference evidence="3" key="2">
    <citation type="submission" date="2020-09" db="EMBL/GenBank/DDBJ databases">
        <authorList>
            <person name="Sun Q."/>
            <person name="Zhou Y."/>
        </authorList>
    </citation>
    <scope>NUCLEOTIDE SEQUENCE</scope>
    <source>
        <strain evidence="3">CGMCC 4.7201</strain>
    </source>
</reference>
<evidence type="ECO:0000313" key="4">
    <source>
        <dbReference type="Proteomes" id="UP000641932"/>
    </source>
</evidence>
<feature type="compositionally biased region" description="Low complexity" evidence="1">
    <location>
        <begin position="1"/>
        <end position="24"/>
    </location>
</feature>
<name>A0A918DS47_9ACTN</name>
<comment type="caution">
    <text evidence="3">The sequence shown here is derived from an EMBL/GenBank/DDBJ whole genome shotgun (WGS) entry which is preliminary data.</text>
</comment>
<feature type="region of interest" description="Disordered" evidence="1">
    <location>
        <begin position="1"/>
        <end position="43"/>
    </location>
</feature>
<protein>
    <recommendedName>
        <fullName evidence="2">ApeI dehydratase-like domain-containing protein</fullName>
    </recommendedName>
</protein>
<dbReference type="Gene3D" id="3.10.129.10">
    <property type="entry name" value="Hotdog Thioesterase"/>
    <property type="match status" value="1"/>
</dbReference>
<dbReference type="SUPFAM" id="SSF54637">
    <property type="entry name" value="Thioesterase/thiol ester dehydrase-isomerase"/>
    <property type="match status" value="1"/>
</dbReference>